<dbReference type="EMBL" id="CAJVPW010024694">
    <property type="protein sequence ID" value="CAG8705881.1"/>
    <property type="molecule type" value="Genomic_DNA"/>
</dbReference>
<dbReference type="Proteomes" id="UP000789366">
    <property type="component" value="Unassembled WGS sequence"/>
</dbReference>
<feature type="non-terminal residue" evidence="1">
    <location>
        <position position="1"/>
    </location>
</feature>
<name>A0ACA9PKQ9_9GLOM</name>
<comment type="caution">
    <text evidence="1">The sequence shown here is derived from an EMBL/GenBank/DDBJ whole genome shotgun (WGS) entry which is preliminary data.</text>
</comment>
<evidence type="ECO:0000313" key="1">
    <source>
        <dbReference type="EMBL" id="CAG8705881.1"/>
    </source>
</evidence>
<reference evidence="1" key="1">
    <citation type="submission" date="2021-06" db="EMBL/GenBank/DDBJ databases">
        <authorList>
            <person name="Kallberg Y."/>
            <person name="Tangrot J."/>
            <person name="Rosling A."/>
        </authorList>
    </citation>
    <scope>NUCLEOTIDE SEQUENCE</scope>
    <source>
        <strain evidence="1">28 12/20/2015</strain>
    </source>
</reference>
<accession>A0ACA9PKQ9</accession>
<evidence type="ECO:0000313" key="2">
    <source>
        <dbReference type="Proteomes" id="UP000789366"/>
    </source>
</evidence>
<gene>
    <name evidence="1" type="ORF">SPELUC_LOCUS11523</name>
</gene>
<keyword evidence="2" id="KW-1185">Reference proteome</keyword>
<organism evidence="1 2">
    <name type="scientific">Cetraspora pellucida</name>
    <dbReference type="NCBI Taxonomy" id="1433469"/>
    <lineage>
        <taxon>Eukaryota</taxon>
        <taxon>Fungi</taxon>
        <taxon>Fungi incertae sedis</taxon>
        <taxon>Mucoromycota</taxon>
        <taxon>Glomeromycotina</taxon>
        <taxon>Glomeromycetes</taxon>
        <taxon>Diversisporales</taxon>
        <taxon>Gigasporaceae</taxon>
        <taxon>Cetraspora</taxon>
    </lineage>
</organism>
<sequence length="95" mass="10834">DHLKVIISALKLSKLTVKETLFLKTCSNTARRNDPNNVSQYLQDSISAESCRYRRTLFGSFHHAVFEHVFKNKVSPTVNSESSEADIMTWKSSNE</sequence>
<proteinExistence type="predicted"/>
<protein>
    <submittedName>
        <fullName evidence="1">5116_t:CDS:1</fullName>
    </submittedName>
</protein>
<feature type="non-terminal residue" evidence="1">
    <location>
        <position position="95"/>
    </location>
</feature>